<evidence type="ECO:0000313" key="4">
    <source>
        <dbReference type="Proteomes" id="UP000295578"/>
    </source>
</evidence>
<dbReference type="InterPro" id="IPR007278">
    <property type="entry name" value="DUF397"/>
</dbReference>
<evidence type="ECO:0000256" key="1">
    <source>
        <dbReference type="SAM" id="MobiDB-lite"/>
    </source>
</evidence>
<comment type="caution">
    <text evidence="3">The sequence shown here is derived from an EMBL/GenBank/DDBJ whole genome shotgun (WGS) entry which is preliminary data.</text>
</comment>
<organism evidence="3 4">
    <name type="scientific">Actinomadura darangshiensis</name>
    <dbReference type="NCBI Taxonomy" id="705336"/>
    <lineage>
        <taxon>Bacteria</taxon>
        <taxon>Bacillati</taxon>
        <taxon>Actinomycetota</taxon>
        <taxon>Actinomycetes</taxon>
        <taxon>Streptosporangiales</taxon>
        <taxon>Thermomonosporaceae</taxon>
        <taxon>Actinomadura</taxon>
    </lineage>
</organism>
<name>A0A4R5BGH5_9ACTN</name>
<evidence type="ECO:0000259" key="2">
    <source>
        <dbReference type="Pfam" id="PF04149"/>
    </source>
</evidence>
<feature type="domain" description="DUF397" evidence="2">
    <location>
        <begin position="7"/>
        <end position="59"/>
    </location>
</feature>
<reference evidence="3 4" key="1">
    <citation type="submission" date="2019-03" db="EMBL/GenBank/DDBJ databases">
        <title>Draft genome sequences of novel Actinobacteria.</title>
        <authorList>
            <person name="Sahin N."/>
            <person name="Ay H."/>
            <person name="Saygin H."/>
        </authorList>
    </citation>
    <scope>NUCLEOTIDE SEQUENCE [LARGE SCALE GENOMIC DNA]</scope>
    <source>
        <strain evidence="3 4">DSM 45941</strain>
    </source>
</reference>
<dbReference type="AlphaFoldDB" id="A0A4R5BGH5"/>
<dbReference type="Pfam" id="PF04149">
    <property type="entry name" value="DUF397"/>
    <property type="match status" value="1"/>
</dbReference>
<dbReference type="Proteomes" id="UP000295578">
    <property type="component" value="Unassembled WGS sequence"/>
</dbReference>
<evidence type="ECO:0000313" key="3">
    <source>
        <dbReference type="EMBL" id="TDD84785.1"/>
    </source>
</evidence>
<feature type="region of interest" description="Disordered" evidence="1">
    <location>
        <begin position="1"/>
        <end position="20"/>
    </location>
</feature>
<keyword evidence="4" id="KW-1185">Reference proteome</keyword>
<accession>A0A4R5BGH5</accession>
<proteinExistence type="predicted"/>
<dbReference type="RefSeq" id="WP_132197152.1">
    <property type="nucleotide sequence ID" value="NZ_SMKY01000042.1"/>
</dbReference>
<sequence>MTPAAPTWRKSSHSQGGGTECVEVAQVSDKRAVRDSKDPAGPVLSLTPGAWTSLLSTIKTGAHDLP</sequence>
<dbReference type="OrthoDB" id="3696951at2"/>
<dbReference type="EMBL" id="SMKY01000042">
    <property type="protein sequence ID" value="TDD84785.1"/>
    <property type="molecule type" value="Genomic_DNA"/>
</dbReference>
<protein>
    <submittedName>
        <fullName evidence="3">DUF397 domain-containing protein</fullName>
    </submittedName>
</protein>
<gene>
    <name evidence="3" type="ORF">E1293_12490</name>
</gene>